<proteinExistence type="predicted"/>
<evidence type="ECO:0000256" key="4">
    <source>
        <dbReference type="ARBA" id="ARBA00022485"/>
    </source>
</evidence>
<evidence type="ECO:0000313" key="10">
    <source>
        <dbReference type="Proteomes" id="UP000183918"/>
    </source>
</evidence>
<dbReference type="Gene3D" id="3.30.70.20">
    <property type="match status" value="1"/>
</dbReference>
<evidence type="ECO:0000256" key="7">
    <source>
        <dbReference type="ARBA" id="ARBA00023014"/>
    </source>
</evidence>
<dbReference type="eggNOG" id="COG1148">
    <property type="taxonomic scope" value="Bacteria"/>
</dbReference>
<keyword evidence="6" id="KW-0408">Iron</keyword>
<gene>
    <name evidence="9" type="ORF">SAMN02910414_00461</name>
</gene>
<dbReference type="InterPro" id="IPR050157">
    <property type="entry name" value="PSI_iron-sulfur_center"/>
</dbReference>
<dbReference type="Pfam" id="PF12838">
    <property type="entry name" value="Fer4_7"/>
    <property type="match status" value="1"/>
</dbReference>
<dbReference type="GO" id="GO:0051539">
    <property type="term" value="F:4 iron, 4 sulfur cluster binding"/>
    <property type="evidence" value="ECO:0007669"/>
    <property type="project" value="UniProtKB-KW"/>
</dbReference>
<organism evidence="9 10">
    <name type="scientific">Lachnobacterium bovis DSM 14045</name>
    <dbReference type="NCBI Taxonomy" id="1122142"/>
    <lineage>
        <taxon>Bacteria</taxon>
        <taxon>Bacillati</taxon>
        <taxon>Bacillota</taxon>
        <taxon>Clostridia</taxon>
        <taxon>Lachnospirales</taxon>
        <taxon>Lachnospiraceae</taxon>
        <taxon>Lachnobacterium</taxon>
    </lineage>
</organism>
<dbReference type="OrthoDB" id="9803397at2"/>
<evidence type="ECO:0000259" key="8">
    <source>
        <dbReference type="PROSITE" id="PS51379"/>
    </source>
</evidence>
<sequence length="56" mass="5531">MAYVISDSCVSCGTCSDQCPVGAISAGDTQYNIDADSCISCGTCAGVCPTGAISEE</sequence>
<evidence type="ECO:0000256" key="6">
    <source>
        <dbReference type="ARBA" id="ARBA00023004"/>
    </source>
</evidence>
<keyword evidence="10" id="KW-1185">Reference proteome</keyword>
<dbReference type="AlphaFoldDB" id="A0A1H3G932"/>
<keyword evidence="7" id="KW-0411">Iron-sulfur</keyword>
<reference evidence="9 10" key="1">
    <citation type="submission" date="2016-10" db="EMBL/GenBank/DDBJ databases">
        <authorList>
            <person name="de Groot N.N."/>
        </authorList>
    </citation>
    <scope>NUCLEOTIDE SEQUENCE [LARGE SCALE GENOMIC DNA]</scope>
    <source>
        <strain evidence="9 10">DSM 14045</strain>
    </source>
</reference>
<evidence type="ECO:0000256" key="5">
    <source>
        <dbReference type="ARBA" id="ARBA00022723"/>
    </source>
</evidence>
<dbReference type="InterPro" id="IPR017900">
    <property type="entry name" value="4Fe4S_Fe_S_CS"/>
</dbReference>
<comment type="cofactor">
    <cofactor evidence="1">
        <name>[4Fe-4S] cluster</name>
        <dbReference type="ChEBI" id="CHEBI:49883"/>
    </cofactor>
</comment>
<evidence type="ECO:0000256" key="3">
    <source>
        <dbReference type="ARBA" id="ARBA00013529"/>
    </source>
</evidence>
<evidence type="ECO:0000313" key="9">
    <source>
        <dbReference type="EMBL" id="SDX98859.1"/>
    </source>
</evidence>
<dbReference type="GO" id="GO:0046872">
    <property type="term" value="F:metal ion binding"/>
    <property type="evidence" value="ECO:0007669"/>
    <property type="project" value="UniProtKB-KW"/>
</dbReference>
<evidence type="ECO:0000256" key="1">
    <source>
        <dbReference type="ARBA" id="ARBA00001966"/>
    </source>
</evidence>
<comment type="function">
    <text evidence="2">Ferredoxins are iron-sulfur proteins that transfer electrons in a wide variety of metabolic reactions.</text>
</comment>
<dbReference type="STRING" id="1122142.SAMN02910414_00461"/>
<dbReference type="RefSeq" id="WP_022748875.1">
    <property type="nucleotide sequence ID" value="NZ_FNPG01000006.1"/>
</dbReference>
<keyword evidence="5" id="KW-0479">Metal-binding</keyword>
<accession>A0A1H3G932</accession>
<dbReference type="PANTHER" id="PTHR24960:SF79">
    <property type="entry name" value="PHOTOSYSTEM I IRON-SULFUR CENTER"/>
    <property type="match status" value="1"/>
</dbReference>
<dbReference type="EMBL" id="FNPG01000006">
    <property type="protein sequence ID" value="SDX98859.1"/>
    <property type="molecule type" value="Genomic_DNA"/>
</dbReference>
<keyword evidence="4" id="KW-0004">4Fe-4S</keyword>
<name>A0A1H3G932_9FIRM</name>
<dbReference type="PROSITE" id="PS00198">
    <property type="entry name" value="4FE4S_FER_1"/>
    <property type="match status" value="1"/>
</dbReference>
<evidence type="ECO:0000256" key="2">
    <source>
        <dbReference type="ARBA" id="ARBA00003532"/>
    </source>
</evidence>
<feature type="domain" description="4Fe-4S ferredoxin-type" evidence="8">
    <location>
        <begin position="1"/>
        <end position="28"/>
    </location>
</feature>
<dbReference type="Proteomes" id="UP000183918">
    <property type="component" value="Unassembled WGS sequence"/>
</dbReference>
<dbReference type="PROSITE" id="PS51379">
    <property type="entry name" value="4FE4S_FER_2"/>
    <property type="match status" value="2"/>
</dbReference>
<feature type="domain" description="4Fe-4S ferredoxin-type" evidence="8">
    <location>
        <begin position="29"/>
        <end position="56"/>
    </location>
</feature>
<dbReference type="PANTHER" id="PTHR24960">
    <property type="entry name" value="PHOTOSYSTEM I IRON-SULFUR CENTER-RELATED"/>
    <property type="match status" value="1"/>
</dbReference>
<protein>
    <recommendedName>
        <fullName evidence="3">Ferredoxin</fullName>
    </recommendedName>
</protein>
<dbReference type="InterPro" id="IPR017896">
    <property type="entry name" value="4Fe4S_Fe-S-bd"/>
</dbReference>
<dbReference type="SUPFAM" id="SSF54862">
    <property type="entry name" value="4Fe-4S ferredoxins"/>
    <property type="match status" value="1"/>
</dbReference>